<dbReference type="PATRIC" id="fig|1122219.3.peg.105"/>
<sequence length="180" mass="20850">MLIYVLINVVIAVIGIIAVLYLLFRLFAWKQGDARFVIEARRRNPFELKKITQDTAVFETNVPFQNMGKQLGTIMDFYPRTLLPHEQYDKCVIHSQLANTAAERDDNYWESVIYYPGEGGTLRVTIALVSKNNTIREDLKTFPDMPIDLVYQVVSRSEWYIHKARITLKASEVQHALELN</sequence>
<proteinExistence type="predicted"/>
<dbReference type="STRING" id="39029.BSR42_06405"/>
<dbReference type="AlphaFoldDB" id="A0A0J6WZ13"/>
<reference evidence="2 3" key="1">
    <citation type="submission" date="2015-06" db="EMBL/GenBank/DDBJ databases">
        <title>Draft genome sequence of beer spoilage bacterium Megasphaera cerevisiae type strain 20462.</title>
        <authorList>
            <person name="Kutumbaka K."/>
            <person name="Pasmowitz J."/>
            <person name="Mategko J."/>
            <person name="Reyes D."/>
            <person name="Friedrich A."/>
            <person name="Han S."/>
            <person name="Martens-Habbena W."/>
            <person name="Neal-McKinney J."/>
            <person name="Janagama H.K."/>
            <person name="Nadala C."/>
            <person name="Samadpour M."/>
        </authorList>
    </citation>
    <scope>NUCLEOTIDE SEQUENCE [LARGE SCALE GENOMIC DNA]</scope>
    <source>
        <strain evidence="2 3">DSM 20462</strain>
    </source>
</reference>
<dbReference type="RefSeq" id="WP_048512854.1">
    <property type="nucleotide sequence ID" value="NZ_FUXD01000003.1"/>
</dbReference>
<keyword evidence="1" id="KW-0812">Transmembrane</keyword>
<evidence type="ECO:0000313" key="2">
    <source>
        <dbReference type="EMBL" id="KMO87894.1"/>
    </source>
</evidence>
<dbReference type="InParanoid" id="A0A0J6WZ13"/>
<comment type="caution">
    <text evidence="2">The sequence shown here is derived from an EMBL/GenBank/DDBJ whole genome shotgun (WGS) entry which is preliminary data.</text>
</comment>
<keyword evidence="1" id="KW-1133">Transmembrane helix</keyword>
<feature type="transmembrane region" description="Helical" evidence="1">
    <location>
        <begin position="6"/>
        <end position="28"/>
    </location>
</feature>
<name>A0A0J6WZ13_9FIRM</name>
<dbReference type="Proteomes" id="UP000036503">
    <property type="component" value="Unassembled WGS sequence"/>
</dbReference>
<keyword evidence="1" id="KW-0472">Membrane</keyword>
<protein>
    <submittedName>
        <fullName evidence="2">Uncharacterized protein</fullName>
    </submittedName>
</protein>
<dbReference type="OrthoDB" id="1665274at2"/>
<evidence type="ECO:0000256" key="1">
    <source>
        <dbReference type="SAM" id="Phobius"/>
    </source>
</evidence>
<organism evidence="2 3">
    <name type="scientific">Megasphaera cerevisiae DSM 20462</name>
    <dbReference type="NCBI Taxonomy" id="1122219"/>
    <lineage>
        <taxon>Bacteria</taxon>
        <taxon>Bacillati</taxon>
        <taxon>Bacillota</taxon>
        <taxon>Negativicutes</taxon>
        <taxon>Veillonellales</taxon>
        <taxon>Veillonellaceae</taxon>
        <taxon>Megasphaera</taxon>
    </lineage>
</organism>
<dbReference type="EMBL" id="LEKT01000001">
    <property type="protein sequence ID" value="KMO87894.1"/>
    <property type="molecule type" value="Genomic_DNA"/>
</dbReference>
<keyword evidence="3" id="KW-1185">Reference proteome</keyword>
<gene>
    <name evidence="2" type="ORF">AB840_00485</name>
</gene>
<accession>A0A0J6WZ13</accession>
<evidence type="ECO:0000313" key="3">
    <source>
        <dbReference type="Proteomes" id="UP000036503"/>
    </source>
</evidence>